<keyword evidence="2" id="KW-1185">Reference proteome</keyword>
<proteinExistence type="predicted"/>
<reference evidence="1 2" key="1">
    <citation type="submission" date="2015-07" db="EMBL/GenBank/DDBJ databases">
        <title>The genome of Pseudoloma neurophilia, a relevant intracellular parasite of the zebrafish.</title>
        <authorList>
            <person name="Ndikumana S."/>
            <person name="Pelin A."/>
            <person name="Sanders J."/>
            <person name="Corradi N."/>
        </authorList>
    </citation>
    <scope>NUCLEOTIDE SEQUENCE [LARGE SCALE GENOMIC DNA]</scope>
    <source>
        <strain evidence="1 2">MK1</strain>
    </source>
</reference>
<comment type="caution">
    <text evidence="1">The sequence shown here is derived from an EMBL/GenBank/DDBJ whole genome shotgun (WGS) entry which is preliminary data.</text>
</comment>
<dbReference type="Proteomes" id="UP000051530">
    <property type="component" value="Unassembled WGS sequence"/>
</dbReference>
<gene>
    <name evidence="1" type="ORF">M153_15315000610</name>
</gene>
<evidence type="ECO:0000313" key="2">
    <source>
        <dbReference type="Proteomes" id="UP000051530"/>
    </source>
</evidence>
<name>A0A0R0M0W8_9MICR</name>
<protein>
    <submittedName>
        <fullName evidence="1">Uncharacterized protein</fullName>
    </submittedName>
</protein>
<dbReference type="VEuPathDB" id="MicrosporidiaDB:M153_15315000610"/>
<evidence type="ECO:0000313" key="1">
    <source>
        <dbReference type="EMBL" id="KRH91995.1"/>
    </source>
</evidence>
<feature type="non-terminal residue" evidence="1">
    <location>
        <position position="45"/>
    </location>
</feature>
<dbReference type="EMBL" id="LGUB01001320">
    <property type="protein sequence ID" value="KRH91995.1"/>
    <property type="molecule type" value="Genomic_DNA"/>
</dbReference>
<accession>A0A0R0M0W8</accession>
<organism evidence="1 2">
    <name type="scientific">Pseudoloma neurophilia</name>
    <dbReference type="NCBI Taxonomy" id="146866"/>
    <lineage>
        <taxon>Eukaryota</taxon>
        <taxon>Fungi</taxon>
        <taxon>Fungi incertae sedis</taxon>
        <taxon>Microsporidia</taxon>
        <taxon>Pseudoloma</taxon>
    </lineage>
</organism>
<dbReference type="AlphaFoldDB" id="A0A0R0M0W8"/>
<sequence length="45" mass="5397">MQITQEKTQQIFLEIFSIGSSERQFIQQRKKILFGRFNIESSFIT</sequence>